<name>E3Q4R8_COLGM</name>
<evidence type="ECO:0000256" key="1">
    <source>
        <dbReference type="SAM" id="MobiDB-lite"/>
    </source>
</evidence>
<dbReference type="GO" id="GO:0032543">
    <property type="term" value="P:mitochondrial translation"/>
    <property type="evidence" value="ECO:0007669"/>
    <property type="project" value="InterPro"/>
</dbReference>
<sequence length="196" mass="21187">MGKLPTHLPRPTSLLCHRPRTSISITSSCSSSPLPYNASTPVQRTTLIQTRAATFVPRARRPYTFTQLIQLSDGSAYTVRTTSPAALVRSAKDTRNHALWLPSEKTLQNVELDEAGKLAAFRERFGRGFDIAAGPAAQEETAAAAADAAEENKAPVTPAQAKDDVFDMGDLISGYAALEPKKVFSDSKKGSRKKKN</sequence>
<dbReference type="InterPro" id="IPR034600">
    <property type="entry name" value="Ribosomal_bL31m"/>
</dbReference>
<dbReference type="VEuPathDB" id="FungiDB:GLRG_01227"/>
<protein>
    <recommendedName>
        <fullName evidence="2">Ribosomal protein bL31m N-terminal domain-containing protein</fullName>
    </recommendedName>
</protein>
<evidence type="ECO:0000313" key="3">
    <source>
        <dbReference type="EMBL" id="EFQ26083.1"/>
    </source>
</evidence>
<dbReference type="GO" id="GO:0003735">
    <property type="term" value="F:structural constituent of ribosome"/>
    <property type="evidence" value="ECO:0007669"/>
    <property type="project" value="InterPro"/>
</dbReference>
<dbReference type="Proteomes" id="UP000008782">
    <property type="component" value="Unassembled WGS sequence"/>
</dbReference>
<dbReference type="GeneID" id="24406592"/>
<evidence type="ECO:0000313" key="4">
    <source>
        <dbReference type="Proteomes" id="UP000008782"/>
    </source>
</evidence>
<keyword evidence="4" id="KW-1185">Reference proteome</keyword>
<dbReference type="HOGENOM" id="CLU_109501_0_1_1"/>
<dbReference type="PANTHER" id="PTHR28174:SF1">
    <property type="entry name" value="LARGE RIBOSOMAL SUBUNIT PROTEIN BL31M"/>
    <property type="match status" value="1"/>
</dbReference>
<dbReference type="eggNOG" id="ENOG502RZ6E">
    <property type="taxonomic scope" value="Eukaryota"/>
</dbReference>
<accession>E3Q4R8</accession>
<dbReference type="AlphaFoldDB" id="E3Q4R8"/>
<proteinExistence type="predicted"/>
<organism evidence="4">
    <name type="scientific">Colletotrichum graminicola (strain M1.001 / M2 / FGSC 10212)</name>
    <name type="common">Maize anthracnose fungus</name>
    <name type="synonym">Glomerella graminicola</name>
    <dbReference type="NCBI Taxonomy" id="645133"/>
    <lineage>
        <taxon>Eukaryota</taxon>
        <taxon>Fungi</taxon>
        <taxon>Dikarya</taxon>
        <taxon>Ascomycota</taxon>
        <taxon>Pezizomycotina</taxon>
        <taxon>Sordariomycetes</taxon>
        <taxon>Hypocreomycetidae</taxon>
        <taxon>Glomerellales</taxon>
        <taxon>Glomerellaceae</taxon>
        <taxon>Colletotrichum</taxon>
        <taxon>Colletotrichum graminicola species complex</taxon>
    </lineage>
</organism>
<feature type="domain" description="Ribosomal protein bL31m N-terminal" evidence="2">
    <location>
        <begin position="60"/>
        <end position="103"/>
    </location>
</feature>
<dbReference type="Pfam" id="PF21492">
    <property type="entry name" value="bL31_N"/>
    <property type="match status" value="1"/>
</dbReference>
<dbReference type="GO" id="GO:0005762">
    <property type="term" value="C:mitochondrial large ribosomal subunit"/>
    <property type="evidence" value="ECO:0007669"/>
    <property type="project" value="InterPro"/>
</dbReference>
<dbReference type="STRING" id="645133.E3Q4R8"/>
<reference evidence="4" key="1">
    <citation type="journal article" date="2012" name="Nat. Genet.">
        <title>Lifestyle transitions in plant pathogenic Colletotrichum fungi deciphered by genome and transcriptome analyses.</title>
        <authorList>
            <person name="O'Connell R.J."/>
            <person name="Thon M.R."/>
            <person name="Hacquard S."/>
            <person name="Amyotte S.G."/>
            <person name="Kleemann J."/>
            <person name="Torres M.F."/>
            <person name="Damm U."/>
            <person name="Buiate E.A."/>
            <person name="Epstein L."/>
            <person name="Alkan N."/>
            <person name="Altmueller J."/>
            <person name="Alvarado-Balderrama L."/>
            <person name="Bauser C.A."/>
            <person name="Becker C."/>
            <person name="Birren B.W."/>
            <person name="Chen Z."/>
            <person name="Choi J."/>
            <person name="Crouch J.A."/>
            <person name="Duvick J.P."/>
            <person name="Farman M.A."/>
            <person name="Gan P."/>
            <person name="Heiman D."/>
            <person name="Henrissat B."/>
            <person name="Howard R.J."/>
            <person name="Kabbage M."/>
            <person name="Koch C."/>
            <person name="Kracher B."/>
            <person name="Kubo Y."/>
            <person name="Law A.D."/>
            <person name="Lebrun M.-H."/>
            <person name="Lee Y.-H."/>
            <person name="Miyara I."/>
            <person name="Moore N."/>
            <person name="Neumann U."/>
            <person name="Nordstroem K."/>
            <person name="Panaccione D.G."/>
            <person name="Panstruga R."/>
            <person name="Place M."/>
            <person name="Proctor R.H."/>
            <person name="Prusky D."/>
            <person name="Rech G."/>
            <person name="Reinhardt R."/>
            <person name="Rollins J.A."/>
            <person name="Rounsley S."/>
            <person name="Schardl C.L."/>
            <person name="Schwartz D.C."/>
            <person name="Shenoy N."/>
            <person name="Shirasu K."/>
            <person name="Sikhakolli U.R."/>
            <person name="Stueber K."/>
            <person name="Sukno S.A."/>
            <person name="Sweigard J.A."/>
            <person name="Takano Y."/>
            <person name="Takahara H."/>
            <person name="Trail F."/>
            <person name="van der Does H.C."/>
            <person name="Voll L.M."/>
            <person name="Will I."/>
            <person name="Young S."/>
            <person name="Zeng Q."/>
            <person name="Zhang J."/>
            <person name="Zhou S."/>
            <person name="Dickman M.B."/>
            <person name="Schulze-Lefert P."/>
            <person name="Ver Loren van Themaat E."/>
            <person name="Ma L.-J."/>
            <person name="Vaillancourt L.J."/>
        </authorList>
    </citation>
    <scope>NUCLEOTIDE SEQUENCE [LARGE SCALE GENOMIC DNA]</scope>
    <source>
        <strain evidence="4">M1.001 / M2 / FGSC 10212</strain>
    </source>
</reference>
<dbReference type="OrthoDB" id="5587740at2759"/>
<dbReference type="EMBL" id="GG697333">
    <property type="protein sequence ID" value="EFQ26083.1"/>
    <property type="molecule type" value="Genomic_DNA"/>
</dbReference>
<dbReference type="InterPro" id="IPR048874">
    <property type="entry name" value="Ribosomal_bL31m_N"/>
</dbReference>
<dbReference type="Gene3D" id="6.20.130.10">
    <property type="match status" value="1"/>
</dbReference>
<evidence type="ECO:0000259" key="2">
    <source>
        <dbReference type="Pfam" id="PF21492"/>
    </source>
</evidence>
<feature type="region of interest" description="Disordered" evidence="1">
    <location>
        <begin position="142"/>
        <end position="162"/>
    </location>
</feature>
<dbReference type="PANTHER" id="PTHR28174">
    <property type="entry name" value="54S RIBOSOMAL PROTEIN L36, MITOCHONDRIAL"/>
    <property type="match status" value="1"/>
</dbReference>
<gene>
    <name evidence="3" type="ORF">GLRG_01227</name>
</gene>
<dbReference type="RefSeq" id="XP_008090103.1">
    <property type="nucleotide sequence ID" value="XM_008091912.1"/>
</dbReference>